<protein>
    <submittedName>
        <fullName evidence="2">Uncharacterized protein</fullName>
    </submittedName>
</protein>
<sequence>MSRSSRLYGFAGENRGEPDEVGESNGVGCSSLSEVQVVELKWASWIRGLTGGGTIEIIGPTASNVEDIMMRSRHHEQMEMEDVYREQQKDIQDNGHMDQSSGAEYDLLEQFLLTHPHLLPAAIDQQLENLPNERDAQKEEVAPSWQIAFTSK</sequence>
<reference evidence="2" key="1">
    <citation type="journal article" date="2022" name="Int. J. Mol. Sci.">
        <title>Draft Genome of Tanacetum Coccineum: Genomic Comparison of Closely Related Tanacetum-Family Plants.</title>
        <authorList>
            <person name="Yamashiro T."/>
            <person name="Shiraishi A."/>
            <person name="Nakayama K."/>
            <person name="Satake H."/>
        </authorList>
    </citation>
    <scope>NUCLEOTIDE SEQUENCE</scope>
</reference>
<gene>
    <name evidence="2" type="ORF">Tco_0705027</name>
</gene>
<evidence type="ECO:0000313" key="3">
    <source>
        <dbReference type="Proteomes" id="UP001151760"/>
    </source>
</evidence>
<evidence type="ECO:0000313" key="2">
    <source>
        <dbReference type="EMBL" id="GJS72186.1"/>
    </source>
</evidence>
<accession>A0ABQ4Y492</accession>
<organism evidence="2 3">
    <name type="scientific">Tanacetum coccineum</name>
    <dbReference type="NCBI Taxonomy" id="301880"/>
    <lineage>
        <taxon>Eukaryota</taxon>
        <taxon>Viridiplantae</taxon>
        <taxon>Streptophyta</taxon>
        <taxon>Embryophyta</taxon>
        <taxon>Tracheophyta</taxon>
        <taxon>Spermatophyta</taxon>
        <taxon>Magnoliopsida</taxon>
        <taxon>eudicotyledons</taxon>
        <taxon>Gunneridae</taxon>
        <taxon>Pentapetalae</taxon>
        <taxon>asterids</taxon>
        <taxon>campanulids</taxon>
        <taxon>Asterales</taxon>
        <taxon>Asteraceae</taxon>
        <taxon>Asteroideae</taxon>
        <taxon>Anthemideae</taxon>
        <taxon>Anthemidinae</taxon>
        <taxon>Tanacetum</taxon>
    </lineage>
</organism>
<name>A0ABQ4Y492_9ASTR</name>
<dbReference type="Proteomes" id="UP001151760">
    <property type="component" value="Unassembled WGS sequence"/>
</dbReference>
<keyword evidence="3" id="KW-1185">Reference proteome</keyword>
<reference evidence="2" key="2">
    <citation type="submission" date="2022-01" db="EMBL/GenBank/DDBJ databases">
        <authorList>
            <person name="Yamashiro T."/>
            <person name="Shiraishi A."/>
            <person name="Satake H."/>
            <person name="Nakayama K."/>
        </authorList>
    </citation>
    <scope>NUCLEOTIDE SEQUENCE</scope>
</reference>
<dbReference type="EMBL" id="BQNB010010061">
    <property type="protein sequence ID" value="GJS72186.1"/>
    <property type="molecule type" value="Genomic_DNA"/>
</dbReference>
<evidence type="ECO:0000256" key="1">
    <source>
        <dbReference type="SAM" id="MobiDB-lite"/>
    </source>
</evidence>
<feature type="region of interest" description="Disordered" evidence="1">
    <location>
        <begin position="1"/>
        <end position="25"/>
    </location>
</feature>
<comment type="caution">
    <text evidence="2">The sequence shown here is derived from an EMBL/GenBank/DDBJ whole genome shotgun (WGS) entry which is preliminary data.</text>
</comment>
<proteinExistence type="predicted"/>